<dbReference type="PANTHER" id="PTHR42887">
    <property type="entry name" value="OS12G0638800 PROTEIN"/>
    <property type="match status" value="1"/>
</dbReference>
<dbReference type="InterPro" id="IPR004792">
    <property type="entry name" value="BaiN-like"/>
</dbReference>
<dbReference type="SUPFAM" id="SSF51905">
    <property type="entry name" value="FAD/NAD(P)-binding domain"/>
    <property type="match status" value="1"/>
</dbReference>
<sequence>MEKNGEQFDLIVIGGGPAGMMAAGTAAGKGLAVLLLEKNKCLGQKLLLTGKGRCNLTNDKPLQDFISAFGKNGPFLYSTLHHFSNEDLKNFFETRSLKLKLERGGRYFPEDGNAQQVLRIVTQFLKEKRVKVLIGKKVVKVRKWRDNFVINVFGKQKFQSRKLVIATGGKSYPETGSSGDGYLFARSLDHTIVTPDPALVPLISQNKDIRQLQGLTLKNVRLTLLTQPQKEVTHLKQVSLFGEMLFTHFGVSGPIVLALSRTVFRLLKSKMRVLASIDFKPALSLEVLDKRLQRELNAAGRKSVATILKNLLPQKIIPCFLRRLNLDSQKHAAEVSKETRCKIAKELKDFRFEIAATLPLENGIITAGGVKLAEINPKTMESKLCPGLYFAGEILDLDGPSGGYNLTVAFCTGFMAGENSSL</sequence>
<evidence type="ECO:0000256" key="3">
    <source>
        <dbReference type="ARBA" id="ARBA00022827"/>
    </source>
</evidence>
<dbReference type="Pfam" id="PF22780">
    <property type="entry name" value="HI0933_like_1st"/>
    <property type="match status" value="1"/>
</dbReference>
<protein>
    <submittedName>
        <fullName evidence="6">Aminoacetone oxidase family FAD-binding enzyme</fullName>
    </submittedName>
</protein>
<gene>
    <name evidence="6" type="ORF">COY34_00070</name>
</gene>
<evidence type="ECO:0000256" key="2">
    <source>
        <dbReference type="ARBA" id="ARBA00022630"/>
    </source>
</evidence>
<dbReference type="PRINTS" id="PR00411">
    <property type="entry name" value="PNDRDTASEI"/>
</dbReference>
<dbReference type="InterPro" id="IPR023166">
    <property type="entry name" value="BaiN-like_dom_sf"/>
</dbReference>
<dbReference type="NCBIfam" id="TIGR00275">
    <property type="entry name" value="aminoacetone oxidase family FAD-binding enzyme"/>
    <property type="match status" value="1"/>
</dbReference>
<comment type="cofactor">
    <cofactor evidence="1">
        <name>FAD</name>
        <dbReference type="ChEBI" id="CHEBI:57692"/>
    </cofactor>
</comment>
<dbReference type="EMBL" id="PFNJ01000003">
    <property type="protein sequence ID" value="PIZ43923.1"/>
    <property type="molecule type" value="Genomic_DNA"/>
</dbReference>
<feature type="domain" description="RsdA/BaiN/AoA(So)-like Rossmann fold-like" evidence="4">
    <location>
        <begin position="9"/>
        <end position="418"/>
    </location>
</feature>
<dbReference type="PRINTS" id="PR00368">
    <property type="entry name" value="FADPNR"/>
</dbReference>
<comment type="caution">
    <text evidence="6">The sequence shown here is derived from an EMBL/GenBank/DDBJ whole genome shotgun (WGS) entry which is preliminary data.</text>
</comment>
<evidence type="ECO:0000313" key="7">
    <source>
        <dbReference type="Proteomes" id="UP000230970"/>
    </source>
</evidence>
<dbReference type="Pfam" id="PF03486">
    <property type="entry name" value="HI0933_like"/>
    <property type="match status" value="1"/>
</dbReference>
<dbReference type="Gene3D" id="1.10.8.260">
    <property type="entry name" value="HI0933 insert domain-like"/>
    <property type="match status" value="1"/>
</dbReference>
<feature type="domain" description="RsdA/BaiN/AoA(So)-like insert" evidence="5">
    <location>
        <begin position="197"/>
        <end position="363"/>
    </location>
</feature>
<evidence type="ECO:0000259" key="5">
    <source>
        <dbReference type="Pfam" id="PF22780"/>
    </source>
</evidence>
<evidence type="ECO:0000256" key="1">
    <source>
        <dbReference type="ARBA" id="ARBA00001974"/>
    </source>
</evidence>
<dbReference type="InterPro" id="IPR057661">
    <property type="entry name" value="RsdA/BaiN/AoA(So)_Rossmann"/>
</dbReference>
<dbReference type="Gene3D" id="2.40.30.10">
    <property type="entry name" value="Translation factors"/>
    <property type="match status" value="1"/>
</dbReference>
<evidence type="ECO:0000259" key="4">
    <source>
        <dbReference type="Pfam" id="PF03486"/>
    </source>
</evidence>
<keyword evidence="2" id="KW-0285">Flavoprotein</keyword>
<dbReference type="AlphaFoldDB" id="A0A2M7TEA5"/>
<accession>A0A2M7TEA5</accession>
<proteinExistence type="predicted"/>
<keyword evidence="3" id="KW-0274">FAD</keyword>
<name>A0A2M7TEA5_UNCKA</name>
<dbReference type="Proteomes" id="UP000230970">
    <property type="component" value="Unassembled WGS sequence"/>
</dbReference>
<evidence type="ECO:0000313" key="6">
    <source>
        <dbReference type="EMBL" id="PIZ43923.1"/>
    </source>
</evidence>
<dbReference type="SUPFAM" id="SSF160996">
    <property type="entry name" value="HI0933 insert domain-like"/>
    <property type="match status" value="1"/>
</dbReference>
<dbReference type="Gene3D" id="3.50.50.60">
    <property type="entry name" value="FAD/NAD(P)-binding domain"/>
    <property type="match status" value="1"/>
</dbReference>
<reference evidence="7" key="1">
    <citation type="submission" date="2017-09" db="EMBL/GenBank/DDBJ databases">
        <title>Depth-based differentiation of microbial function through sediment-hosted aquifers and enrichment of novel symbionts in the deep terrestrial subsurface.</title>
        <authorList>
            <person name="Probst A.J."/>
            <person name="Ladd B."/>
            <person name="Jarett J.K."/>
            <person name="Geller-Mcgrath D.E."/>
            <person name="Sieber C.M.K."/>
            <person name="Emerson J.B."/>
            <person name="Anantharaman K."/>
            <person name="Thomas B.C."/>
            <person name="Malmstrom R."/>
            <person name="Stieglmeier M."/>
            <person name="Klingl A."/>
            <person name="Woyke T."/>
            <person name="Ryan C.M."/>
            <person name="Banfield J.F."/>
        </authorList>
    </citation>
    <scope>NUCLEOTIDE SEQUENCE [LARGE SCALE GENOMIC DNA]</scope>
</reference>
<dbReference type="InterPro" id="IPR055178">
    <property type="entry name" value="RsdA/BaiN/AoA(So)-like_dom"/>
</dbReference>
<organism evidence="6 7">
    <name type="scientific">candidate division WWE3 bacterium CG_4_10_14_0_2_um_filter_42_8</name>
    <dbReference type="NCBI Taxonomy" id="1975074"/>
    <lineage>
        <taxon>Bacteria</taxon>
        <taxon>Katanobacteria</taxon>
    </lineage>
</organism>
<dbReference type="PANTHER" id="PTHR42887:SF2">
    <property type="entry name" value="OS12G0638800 PROTEIN"/>
    <property type="match status" value="1"/>
</dbReference>
<dbReference type="InterPro" id="IPR036188">
    <property type="entry name" value="FAD/NAD-bd_sf"/>
</dbReference>